<keyword evidence="2" id="KW-0812">Transmembrane</keyword>
<evidence type="ECO:0000313" key="3">
    <source>
        <dbReference type="EMBL" id="CDR96564.1"/>
    </source>
</evidence>
<accession>A0A061DC82</accession>
<evidence type="ECO:0000313" key="4">
    <source>
        <dbReference type="Proteomes" id="UP000033188"/>
    </source>
</evidence>
<evidence type="ECO:0000256" key="1">
    <source>
        <dbReference type="SAM" id="Coils"/>
    </source>
</evidence>
<dbReference type="EMBL" id="LK391709">
    <property type="protein sequence ID" value="CDR96564.1"/>
    <property type="molecule type" value="Genomic_DNA"/>
</dbReference>
<feature type="coiled-coil region" evidence="1">
    <location>
        <begin position="34"/>
        <end position="150"/>
    </location>
</feature>
<dbReference type="KEGG" id="bbig:BBBOND_0304670"/>
<gene>
    <name evidence="3" type="ORF">BBBOND_0304670</name>
</gene>
<proteinExistence type="predicted"/>
<dbReference type="RefSeq" id="XP_012768750.1">
    <property type="nucleotide sequence ID" value="XM_012913296.1"/>
</dbReference>
<organism evidence="3 4">
    <name type="scientific">Babesia bigemina</name>
    <dbReference type="NCBI Taxonomy" id="5866"/>
    <lineage>
        <taxon>Eukaryota</taxon>
        <taxon>Sar</taxon>
        <taxon>Alveolata</taxon>
        <taxon>Apicomplexa</taxon>
        <taxon>Aconoidasida</taxon>
        <taxon>Piroplasmida</taxon>
        <taxon>Babesiidae</taxon>
        <taxon>Babesia</taxon>
    </lineage>
</organism>
<reference evidence="4" key="1">
    <citation type="journal article" date="2014" name="Nucleic Acids Res.">
        <title>The evolutionary dynamics of variant antigen genes in Babesia reveal a history of genomic innovation underlying host-parasite interaction.</title>
        <authorList>
            <person name="Jackson A.P."/>
            <person name="Otto T.D."/>
            <person name="Darby A."/>
            <person name="Ramaprasad A."/>
            <person name="Xia D."/>
            <person name="Echaide I.E."/>
            <person name="Farber M."/>
            <person name="Gahlot S."/>
            <person name="Gamble J."/>
            <person name="Gupta D."/>
            <person name="Gupta Y."/>
            <person name="Jackson L."/>
            <person name="Malandrin L."/>
            <person name="Malas T.B."/>
            <person name="Moussa E."/>
            <person name="Nair M."/>
            <person name="Reid A.J."/>
            <person name="Sanders M."/>
            <person name="Sharma J."/>
            <person name="Tracey A."/>
            <person name="Quail M.A."/>
            <person name="Weir W."/>
            <person name="Wastling J.M."/>
            <person name="Hall N."/>
            <person name="Willadsen P."/>
            <person name="Lingelbach K."/>
            <person name="Shiels B."/>
            <person name="Tait A."/>
            <person name="Berriman M."/>
            <person name="Allred D.R."/>
            <person name="Pain A."/>
        </authorList>
    </citation>
    <scope>NUCLEOTIDE SEQUENCE [LARGE SCALE GENOMIC DNA]</scope>
    <source>
        <strain evidence="4">Bond</strain>
    </source>
</reference>
<dbReference type="Proteomes" id="UP000033188">
    <property type="component" value="Chromosome 3"/>
</dbReference>
<dbReference type="InterPro" id="IPR050163">
    <property type="entry name" value="Apolipoprotein_A1/A4/E"/>
</dbReference>
<keyword evidence="1" id="KW-0175">Coiled coil</keyword>
<protein>
    <submittedName>
        <fullName evidence="3">Uncharacterized protein</fullName>
    </submittedName>
</protein>
<keyword evidence="2" id="KW-1133">Transmembrane helix</keyword>
<dbReference type="VEuPathDB" id="PiroplasmaDB:BBBOND_0304670"/>
<name>A0A061DC82_BABBI</name>
<feature type="transmembrane region" description="Helical" evidence="2">
    <location>
        <begin position="1819"/>
        <end position="1840"/>
    </location>
</feature>
<dbReference type="PANTHER" id="PTHR18976:SF34">
    <property type="entry name" value="LIPID-BINDING PROTEIN"/>
    <property type="match status" value="1"/>
</dbReference>
<sequence length="1881" mass="210562">MAPHFKKLTDCPENLREAIDWLIQVRHGGDGKGLEQLAKALKKLIDEAVEKAKETMKHKRRKLECANDYYEHSYCTALDEKCTKAKEELKEVEFDEYYASNKGELESQIKLYEANKNDCQKDHNIGEQRKQDIQKEIDEANKVIAKLRNFSDHLEKYKDADDNILYKLCEGFETFLGYKSGNYTGQGIVYGDCDRLRDAVLMFLHGVLETARNNPNIKNVDTYNSIITHTVQSLHNARCKGDQVFKDVIPMVISGIEKYFKKVSQNNDLVTKPIEEFVNDIENIMQVYDRTKTLTLSDQYRQLKGTANACHDFAMEAADNLNNLDEQLKKRLEMPVEIIKKSAENFKNSAENGALKQECEKIDTQLTEIPKNVNIKISKNLEQLIKNHKVHVEQLEKNIVSQFEIRLKGWIDSVNAALKAAEEKGTQCINGLHSAFKGGIESLHRALKEQIDRIDMSKLSSSASEFQTAVQTLDEQFKRLNKNNNGKIPKGMVDETVENIKAVLQGFVIQANTVHHDLTNIKKPLNDWVMKNKSVGAQPTGLAGFEEKVRQGVANFVSEYPAIKKALDKTKSILNGASPDAGERLDTLLRKITEQVNALDDKVAGDLNGLKTRIYSAMKAVILDFQRGLKGLAQSSNRGSVALFIQDLRIGMRDERGDAKSLVAWTKAAESYGQFNQALEQLHRIDSDFTKLQGVLQALESFKHNSKNFFDAITQDLKDKVAESALALNNASDNIVKNHFATTMGHYRRHVGNAGQKSSETIHGAITAVSDSVLSLAGAYRGIITADGILNQVVDTLPTQMQQLTTSIASVIREVTDADSKLLETMEKANKLHTTLQDDYRKGLYNKFSALRDAVILAGRQFDQVRHRLNTVVSELNKSLALLEGLPNTVRETEETGTEALIAVFTKSVQGYKEQLRKSGEEKKESFIAETKHVLNQAHESAAGFIRQLGNKCQDAITQAFETIKGNVQSQYASSNNAQYQALVRCITEQKIKIERLIGEDLKTDLKGLLKTVSGVAANSQSISSTGNKIAELKDMNNVGDLSIKFKAYLEQIFYYVIGQLNLNSASGRVGSSDRSTQIMSPLYDSKVSGIYAIYKNVGDVMQSLGILNRFNHVILKNVHEADEAIKNFFPSKFFSTSSNPLLDVLKSGLISFVEELKNVYVSKYSGSTDTFNWEIHGNSEKCAKVCLTIFEILHCDLTKLKTICEGGSNAKQINLEMTSEDSRKVLNPLGDFFSQRGYKVPSGASTQDAELQNRSKMKGEQIIDLLYENYNIFASLHSGDDNALYDGPLVQLYNNLLDYHTVCHLRDIKNPTSPHNAFQMLCWLSGLQYNPTYHPLKEYMKTLFKKAEKHKGTEYSRIPFVDLKVEATSPLSARDTVSALRLVTVQSHDILTTLLSHGHAGGIYACNFKTNPGNLSYPSDPGACFDLLVEILLRLNHQLSFLYEQCCHTTKVSGWSDCWYGKGVGGSNWQCNDLQCTECISGKGCKTHPTCGIKSPLQSFLEDGLPGFLPHTFTKLGCKLECSVANHNGIPCITPMGFSDIGTVASHRQTGQRIKDVLRSFCGNKNSPLNQLCSYLTCLLRTPPRTLGEMFAFYYSFLRDWNDSGAHRKDGFNNAVIKANFGNSSTRFDITPMFKSTDHAANHLKGDLYSLISCSNTYIPARPCGPYMRPLCLFSRDLYSKEYSGYYLSWVVYLTETFYDLLKKLYEDCNKSCGSKGSKCYDKSCVRSCPISRDPSSSAHDPLCKSIVDCTSTLPTLCKYGFYFGSATLASGSKGDTMKRTCKEFVLQLRNVCDGNSVLAKLVNITIPQYLFTIRAPFIWLNVALWLLSLLYLIHIMVIRLDLLHIKSHLHSPSSHRIAAQSLLAAARVNKLGKIFYLQP</sequence>
<dbReference type="GeneID" id="24565105"/>
<dbReference type="PANTHER" id="PTHR18976">
    <property type="entry name" value="APOLIPOPROTEIN"/>
    <property type="match status" value="1"/>
</dbReference>
<keyword evidence="4" id="KW-1185">Reference proteome</keyword>
<evidence type="ECO:0000256" key="2">
    <source>
        <dbReference type="SAM" id="Phobius"/>
    </source>
</evidence>
<keyword evidence="2" id="KW-0472">Membrane</keyword>